<evidence type="ECO:0000313" key="6">
    <source>
        <dbReference type="Proteomes" id="UP000446657"/>
    </source>
</evidence>
<reference evidence="1" key="1">
    <citation type="submission" date="2015-05" db="EMBL/GenBank/DDBJ databases">
        <authorList>
            <person name="Wang D.B."/>
            <person name="Wang M."/>
        </authorList>
    </citation>
    <scope>NUCLEOTIDE SEQUENCE [LARGE SCALE GENOMIC DNA]</scope>
    <source>
        <strain evidence="1">M72</strain>
    </source>
</reference>
<dbReference type="EMBL" id="WNAL01000050">
    <property type="protein sequence ID" value="MTR83085.1"/>
    <property type="molecule type" value="Genomic_DNA"/>
</dbReference>
<name>A0A0M6W993_9FIRM</name>
<dbReference type="Proteomes" id="UP000095495">
    <property type="component" value="Unassembled WGS sequence"/>
</dbReference>
<evidence type="ECO:0000313" key="5">
    <source>
        <dbReference type="Proteomes" id="UP000095495"/>
    </source>
</evidence>
<organism evidence="1 4">
    <name type="scientific">Roseburia faecis</name>
    <dbReference type="NCBI Taxonomy" id="301302"/>
    <lineage>
        <taxon>Bacteria</taxon>
        <taxon>Bacillati</taxon>
        <taxon>Bacillota</taxon>
        <taxon>Clostridia</taxon>
        <taxon>Lachnospirales</taxon>
        <taxon>Lachnospiraceae</taxon>
        <taxon>Roseburia</taxon>
    </lineage>
</organism>
<dbReference type="EMBL" id="CYXV01000007">
    <property type="protein sequence ID" value="CUM97214.1"/>
    <property type="molecule type" value="Genomic_DNA"/>
</dbReference>
<reference evidence="3 6" key="3">
    <citation type="journal article" date="2019" name="Nat. Med.">
        <title>A library of human gut bacterial isolates paired with longitudinal multiomics data enables mechanistic microbiome research.</title>
        <authorList>
            <person name="Poyet M."/>
            <person name="Groussin M."/>
            <person name="Gibbons S.M."/>
            <person name="Avila-Pacheco J."/>
            <person name="Jiang X."/>
            <person name="Kearney S.M."/>
            <person name="Perrotta A.R."/>
            <person name="Berdy B."/>
            <person name="Zhao S."/>
            <person name="Lieberman T.D."/>
            <person name="Swanson P.K."/>
            <person name="Smith M."/>
            <person name="Roesemann S."/>
            <person name="Alexander J.E."/>
            <person name="Rich S.A."/>
            <person name="Livny J."/>
            <person name="Vlamakis H."/>
            <person name="Clish C."/>
            <person name="Bullock K."/>
            <person name="Deik A."/>
            <person name="Scott J."/>
            <person name="Pierce K.A."/>
            <person name="Xavier R.J."/>
            <person name="Alm E.J."/>
        </authorList>
    </citation>
    <scope>NUCLEOTIDE SEQUENCE [LARGE SCALE GENOMIC DNA]</scope>
    <source>
        <strain evidence="3 6">BIOML-A1</strain>
    </source>
</reference>
<proteinExistence type="predicted"/>
<keyword evidence="4" id="KW-1185">Reference proteome</keyword>
<evidence type="ECO:0000313" key="1">
    <source>
        <dbReference type="EMBL" id="CRL32027.1"/>
    </source>
</evidence>
<sequence>MDAEMIILCDGVVIPQSKKEIDGGVAIAGGHILRIGARAELSDYLGVDTEVVEYHNSTLFTFDRTNTEGDANIAVVAGNMKHHGHGDLKKTVGLRFLMYHGDVVIQKEL</sequence>
<reference evidence="4" key="2">
    <citation type="submission" date="2015-05" db="EMBL/GenBank/DDBJ databases">
        <authorList>
            <consortium name="Pathogen Informatics"/>
        </authorList>
    </citation>
    <scope>NUCLEOTIDE SEQUENCE [LARGE SCALE GENOMIC DNA]</scope>
    <source>
        <strain evidence="2 5">2789STDY5608863</strain>
        <strain evidence="4">M72</strain>
    </source>
</reference>
<evidence type="ECO:0000313" key="4">
    <source>
        <dbReference type="Proteomes" id="UP000049979"/>
    </source>
</evidence>
<protein>
    <submittedName>
        <fullName evidence="1">Uncharacterized protein</fullName>
    </submittedName>
</protein>
<dbReference type="RefSeq" id="WP_022045733.1">
    <property type="nucleotide sequence ID" value="NZ_CP173697.1"/>
</dbReference>
<dbReference type="AlphaFoldDB" id="A0A0M6W993"/>
<evidence type="ECO:0000313" key="2">
    <source>
        <dbReference type="EMBL" id="CUM97214.1"/>
    </source>
</evidence>
<dbReference type="EMBL" id="CVRR01000003">
    <property type="protein sequence ID" value="CRL32027.1"/>
    <property type="molecule type" value="Genomic_DNA"/>
</dbReference>
<gene>
    <name evidence="2" type="ORF">ERS852420_01876</name>
    <name evidence="3" type="ORF">GMD30_15685</name>
    <name evidence="1" type="ORF">M72_19311</name>
</gene>
<dbReference type="Proteomes" id="UP000446657">
    <property type="component" value="Unassembled WGS sequence"/>
</dbReference>
<evidence type="ECO:0000313" key="3">
    <source>
        <dbReference type="EMBL" id="MTR83085.1"/>
    </source>
</evidence>
<accession>A0A0M6W993</accession>
<dbReference type="Proteomes" id="UP000049979">
    <property type="component" value="Unassembled WGS sequence"/>
</dbReference>